<evidence type="ECO:0000313" key="1">
    <source>
        <dbReference type="EMBL" id="EGV30189.1"/>
    </source>
</evidence>
<comment type="caution">
    <text evidence="1">The sequence shown here is derived from an EMBL/GenBank/DDBJ whole genome shotgun (WGS) entry which is preliminary data.</text>
</comment>
<dbReference type="Proteomes" id="UP000005141">
    <property type="component" value="Unassembled WGS sequence"/>
</dbReference>
<gene>
    <name evidence="1" type="ORF">HMPREF9431_01659</name>
</gene>
<protein>
    <submittedName>
        <fullName evidence="1">Uncharacterized protein</fullName>
    </submittedName>
</protein>
<dbReference type="AlphaFoldDB" id="G1WCV8"/>
<organism evidence="1 2">
    <name type="scientific">Segatella oulorum F0390</name>
    <dbReference type="NCBI Taxonomy" id="702438"/>
    <lineage>
        <taxon>Bacteria</taxon>
        <taxon>Pseudomonadati</taxon>
        <taxon>Bacteroidota</taxon>
        <taxon>Bacteroidia</taxon>
        <taxon>Bacteroidales</taxon>
        <taxon>Prevotellaceae</taxon>
        <taxon>Segatella</taxon>
    </lineage>
</organism>
<evidence type="ECO:0000313" key="2">
    <source>
        <dbReference type="Proteomes" id="UP000005141"/>
    </source>
</evidence>
<reference evidence="1 2" key="1">
    <citation type="submission" date="2011-07" db="EMBL/GenBank/DDBJ databases">
        <title>The Genome Sequence of Prevotella oulorum F0390.</title>
        <authorList>
            <consortium name="The Broad Institute Genome Sequencing Platform"/>
            <consortium name="The Broad Institute Genome Sequencing Center for Infectious Disease"/>
            <person name="Earl A."/>
            <person name="Ward D."/>
            <person name="Feldgarden M."/>
            <person name="Gevers D."/>
            <person name="Izard J."/>
            <person name="Ganesan A."/>
            <person name="Baranova O.V."/>
            <person name="Blanton J.M."/>
            <person name="Tanner A.C."/>
            <person name="Dewhirst F.E."/>
            <person name="Young S.K."/>
            <person name="Zeng Q."/>
            <person name="Gargeya S."/>
            <person name="Fitzgerald M."/>
            <person name="Haas B."/>
            <person name="Abouelleil A."/>
            <person name="Alvarado L."/>
            <person name="Arachchi H.M."/>
            <person name="Berlin A."/>
            <person name="Brown A."/>
            <person name="Chapman S.B."/>
            <person name="Chen Z."/>
            <person name="Dunbar C."/>
            <person name="Freedman E."/>
            <person name="Gearin G."/>
            <person name="Gellesch M."/>
            <person name="Goldberg J."/>
            <person name="Griggs A."/>
            <person name="Gujja S."/>
            <person name="Heiman D."/>
            <person name="Howarth C."/>
            <person name="Larson L."/>
            <person name="Lui A."/>
            <person name="MacDonald P.J.P."/>
            <person name="Mehta T."/>
            <person name="Montmayeur A."/>
            <person name="Murphy C."/>
            <person name="Neiman D."/>
            <person name="Pearson M."/>
            <person name="Priest M."/>
            <person name="Roberts A."/>
            <person name="Saif S."/>
            <person name="Shea T."/>
            <person name="Shenoy N."/>
            <person name="Sisk P."/>
            <person name="Stolte C."/>
            <person name="Sykes S."/>
            <person name="Wortman J."/>
            <person name="Nusbaum C."/>
            <person name="Birren B."/>
        </authorList>
    </citation>
    <scope>NUCLEOTIDE SEQUENCE [LARGE SCALE GENOMIC DNA]</scope>
    <source>
        <strain evidence="1 2">F0390</strain>
    </source>
</reference>
<accession>G1WCV8</accession>
<sequence>MLDEMKWVPMCLRWLKINGRKAAAIHAVKAEFEKTPKCFKEQSYAAAVAIPITLCSKVPHFMKQSLSNYRAIYTILRCNLKGNG</sequence>
<keyword evidence="2" id="KW-1185">Reference proteome</keyword>
<dbReference type="EMBL" id="ADGI01000054">
    <property type="protein sequence ID" value="EGV30189.1"/>
    <property type="molecule type" value="Genomic_DNA"/>
</dbReference>
<dbReference type="HOGENOM" id="CLU_2524768_0_0_10"/>
<proteinExistence type="predicted"/>
<name>G1WCV8_9BACT</name>